<comment type="similarity">
    <text evidence="7">Belongs to the Leviviricetes maturation protein family.</text>
</comment>
<dbReference type="Proteomes" id="UP000681828">
    <property type="component" value="Segment"/>
</dbReference>
<evidence type="ECO:0000256" key="6">
    <source>
        <dbReference type="ARBA" id="ARBA00023296"/>
    </source>
</evidence>
<evidence type="ECO:0000256" key="2">
    <source>
        <dbReference type="ARBA" id="ARBA00022581"/>
    </source>
</evidence>
<evidence type="ECO:0000256" key="3">
    <source>
        <dbReference type="ARBA" id="ARBA00022804"/>
    </source>
</evidence>
<dbReference type="KEGG" id="vg:80398503"/>
<keyword evidence="3" id="KW-1161">Viral attachment to host cell</keyword>
<comment type="subcellular location">
    <subcellularLocation>
        <location evidence="1">Virion</location>
    </subcellularLocation>
</comment>
<dbReference type="GeneID" id="80398503"/>
<feature type="non-terminal residue" evidence="8">
    <location>
        <position position="1"/>
    </location>
</feature>
<evidence type="ECO:0000256" key="5">
    <source>
        <dbReference type="ARBA" id="ARBA00023104"/>
    </source>
</evidence>
<keyword evidence="6" id="KW-1160">Virus entry into host cell</keyword>
<name>A0A8S5L4I5_9VIRU</name>
<evidence type="ECO:0000256" key="4">
    <source>
        <dbReference type="ARBA" id="ARBA00022844"/>
    </source>
</evidence>
<evidence type="ECO:0000313" key="9">
    <source>
        <dbReference type="Proteomes" id="UP000681828"/>
    </source>
</evidence>
<dbReference type="EMBL" id="BK014158">
    <property type="protein sequence ID" value="DAD52622.1"/>
    <property type="molecule type" value="Genomic_RNA"/>
</dbReference>
<keyword evidence="4" id="KW-0946">Virion</keyword>
<evidence type="ECO:0000256" key="1">
    <source>
        <dbReference type="ARBA" id="ARBA00004328"/>
    </source>
</evidence>
<evidence type="ECO:0000256" key="7">
    <source>
        <dbReference type="ARBA" id="ARBA00035110"/>
    </source>
</evidence>
<dbReference type="RefSeq" id="YP_010769473.1">
    <property type="nucleotide sequence ID" value="NC_073986.1"/>
</dbReference>
<dbReference type="InterPro" id="IPR005563">
    <property type="entry name" value="A_protein"/>
</dbReference>
<dbReference type="GO" id="GO:0044423">
    <property type="term" value="C:virion component"/>
    <property type="evidence" value="ECO:0007669"/>
    <property type="project" value="UniProtKB-KW"/>
</dbReference>
<gene>
    <name evidence="8" type="primary">SRR6960551_5_1</name>
</gene>
<dbReference type="Pfam" id="PF03863">
    <property type="entry name" value="Phage_mat-A"/>
    <property type="match status" value="1"/>
</dbReference>
<keyword evidence="2" id="KW-0945">Host-virus interaction</keyword>
<sequence length="397" mass="44685">AFFFDYHHLEHHIMAKGDWSNNKTVYKTFYSHLYQVIDEDTRVTTYSTNSPLVNGVRKYRENSINRQWTSHKGIPLMIFTMQQYPNQPLSTSLISAGGFGRGVMNGSLLTDLKQEALNSALDHFHTNASNRQLALMEYILERAKTQRTLIDAFKAIVKLRRDLTFKRLFKNLKFYNKRTGKIEFKRVEMSLAEKWLAYNFMWKPLINDVYTLINGFTPVKSSPIRTRGSVSTTTTENFKSYSSLQVRTSTYDVRASVVGSVIITDPLLAVLDEIGLADPGKIIWDAIPFSFVVDWFYNIGSIIDTASSPGKAFYGTSVTYLVKFTSHSSGHTILSAPAFGSVSSLGSGVISKIVTYDRVPGPLPRIRLQLLGGINSAWHLATAYSLGKVLGLLNFKK</sequence>
<accession>A0A8S5L4I5</accession>
<proteinExistence type="inferred from homology"/>
<keyword evidence="5" id="KW-1175">Viral attachment to host cell pilus</keyword>
<reference evidence="8" key="1">
    <citation type="submission" date="2020-09" db="EMBL/GenBank/DDBJ databases">
        <title>Leviviricetes taxonomy.</title>
        <authorList>
            <person name="Stockdale S.R."/>
            <person name="Callanan J."/>
            <person name="Adriaenssens E.M."/>
            <person name="Kuhn J.H."/>
            <person name="Rumnieks J."/>
            <person name="Shkoporov A."/>
            <person name="Draper L.A."/>
            <person name="Ross P."/>
            <person name="Hill C."/>
        </authorList>
    </citation>
    <scope>NUCLEOTIDE SEQUENCE</scope>
</reference>
<protein>
    <submittedName>
        <fullName evidence="8">Maturation protein</fullName>
    </submittedName>
</protein>
<dbReference type="GO" id="GO:0039666">
    <property type="term" value="P:virion attachment to host cell pilus"/>
    <property type="evidence" value="ECO:0007669"/>
    <property type="project" value="UniProtKB-KW"/>
</dbReference>
<organism evidence="8 9">
    <name type="scientific">ssRNA phage SRR6960551_5</name>
    <dbReference type="NCBI Taxonomy" id="2786556"/>
    <lineage>
        <taxon>Viruses</taxon>
        <taxon>Riboviria</taxon>
        <taxon>Orthornavirae</taxon>
        <taxon>Lenarviricota</taxon>
        <taxon>Leviviricetes</taxon>
        <taxon>Norzivirales</taxon>
        <taxon>Fiersviridae</taxon>
        <taxon>Loslovirus</taxon>
        <taxon>Loslovirus caenicola</taxon>
    </lineage>
</organism>
<evidence type="ECO:0000313" key="8">
    <source>
        <dbReference type="EMBL" id="DAD52622.1"/>
    </source>
</evidence>
<keyword evidence="9" id="KW-1185">Reference proteome</keyword>